<dbReference type="AlphaFoldDB" id="A0A193LE50"/>
<organism evidence="9 10">
    <name type="scientific">Woeseia oceani</name>
    <dbReference type="NCBI Taxonomy" id="1548547"/>
    <lineage>
        <taxon>Bacteria</taxon>
        <taxon>Pseudomonadati</taxon>
        <taxon>Pseudomonadota</taxon>
        <taxon>Gammaproteobacteria</taxon>
        <taxon>Woeseiales</taxon>
        <taxon>Woeseiaceae</taxon>
        <taxon>Woeseia</taxon>
    </lineage>
</organism>
<keyword evidence="4 8" id="KW-0378">Hydrolase</keyword>
<evidence type="ECO:0000256" key="2">
    <source>
        <dbReference type="ARBA" id="ARBA00012479"/>
    </source>
</evidence>
<dbReference type="InterPro" id="IPR014186">
    <property type="entry name" value="S-formylglutathione_hydrol"/>
</dbReference>
<accession>A0A193LE50</accession>
<dbReference type="PANTHER" id="PTHR10061">
    <property type="entry name" value="S-FORMYLGLUTATHIONE HYDROLASE"/>
    <property type="match status" value="1"/>
</dbReference>
<dbReference type="STRING" id="1548547.BA177_05435"/>
<evidence type="ECO:0000313" key="10">
    <source>
        <dbReference type="Proteomes" id="UP000092695"/>
    </source>
</evidence>
<evidence type="ECO:0000256" key="8">
    <source>
        <dbReference type="RuleBase" id="RU363068"/>
    </source>
</evidence>
<dbReference type="EC" id="3.1.2.12" evidence="2 6"/>
<dbReference type="SUPFAM" id="SSF53474">
    <property type="entry name" value="alpha/beta-Hydrolases"/>
    <property type="match status" value="1"/>
</dbReference>
<sequence>METISEHACYGGKVGFYRHESRVNSCRMQFSVFTPSQAKKAPVPVITYLAGLTCTEETFMVKGGAQRVADELGLMLVAVDTSPRGESVPDDAQQAYDMGLGAGFYLNATQAPWNHHYHMYDYVTRELPALLFNEFRGDPTRQGIFGHSMGGHGALTIGLRNPQVYRSISAFAPICSPMNCPWGHKALAYYLGEDQDAWRDYDATEIVKNLHEVPKHALLVDQGMADQFLATELNPDLFEAACEARGVKLELRRHDGFDHGYYFISTFMEDHLRHHARILSA</sequence>
<gene>
    <name evidence="9" type="ORF">BA177_05435</name>
</gene>
<name>A0A193LE50_9GAMM</name>
<dbReference type="FunFam" id="3.40.50.1820:FF:000002">
    <property type="entry name" value="S-formylglutathione hydrolase"/>
    <property type="match status" value="1"/>
</dbReference>
<evidence type="ECO:0000313" key="9">
    <source>
        <dbReference type="EMBL" id="ANO50721.1"/>
    </source>
</evidence>
<dbReference type="EMBL" id="CP016268">
    <property type="protein sequence ID" value="ANO50721.1"/>
    <property type="molecule type" value="Genomic_DNA"/>
</dbReference>
<dbReference type="GO" id="GO:0018738">
    <property type="term" value="F:S-formylglutathione hydrolase activity"/>
    <property type="evidence" value="ECO:0007669"/>
    <property type="project" value="UniProtKB-UniRule"/>
</dbReference>
<dbReference type="Proteomes" id="UP000092695">
    <property type="component" value="Chromosome"/>
</dbReference>
<proteinExistence type="inferred from homology"/>
<dbReference type="Pfam" id="PF00756">
    <property type="entry name" value="Esterase"/>
    <property type="match status" value="1"/>
</dbReference>
<protein>
    <recommendedName>
        <fullName evidence="2 6">S-formylglutathione hydrolase</fullName>
        <ecNumber evidence="2 6">3.1.2.12</ecNumber>
    </recommendedName>
</protein>
<dbReference type="GO" id="GO:0052689">
    <property type="term" value="F:carboxylic ester hydrolase activity"/>
    <property type="evidence" value="ECO:0007669"/>
    <property type="project" value="UniProtKB-KW"/>
</dbReference>
<dbReference type="Gene3D" id="3.40.50.1820">
    <property type="entry name" value="alpha/beta hydrolase"/>
    <property type="match status" value="1"/>
</dbReference>
<dbReference type="KEGG" id="woc:BA177_05435"/>
<evidence type="ECO:0000256" key="5">
    <source>
        <dbReference type="ARBA" id="ARBA00047590"/>
    </source>
</evidence>
<dbReference type="InterPro" id="IPR029058">
    <property type="entry name" value="AB_hydrolase_fold"/>
</dbReference>
<dbReference type="NCBIfam" id="TIGR02821">
    <property type="entry name" value="fghA_ester_D"/>
    <property type="match status" value="1"/>
</dbReference>
<evidence type="ECO:0000256" key="7">
    <source>
        <dbReference type="PIRSR" id="PIRSR614186-1"/>
    </source>
</evidence>
<dbReference type="RefSeq" id="WP_068613882.1">
    <property type="nucleotide sequence ID" value="NZ_CP016268.1"/>
</dbReference>
<dbReference type="GO" id="GO:0005829">
    <property type="term" value="C:cytosol"/>
    <property type="evidence" value="ECO:0007669"/>
    <property type="project" value="TreeGrafter"/>
</dbReference>
<evidence type="ECO:0000256" key="6">
    <source>
        <dbReference type="NCBIfam" id="TIGR02821"/>
    </source>
</evidence>
<evidence type="ECO:0000256" key="4">
    <source>
        <dbReference type="ARBA" id="ARBA00022801"/>
    </source>
</evidence>
<comment type="catalytic activity">
    <reaction evidence="5 8">
        <text>S-formylglutathione + H2O = formate + glutathione + H(+)</text>
        <dbReference type="Rhea" id="RHEA:14961"/>
        <dbReference type="ChEBI" id="CHEBI:15377"/>
        <dbReference type="ChEBI" id="CHEBI:15378"/>
        <dbReference type="ChEBI" id="CHEBI:15740"/>
        <dbReference type="ChEBI" id="CHEBI:57688"/>
        <dbReference type="ChEBI" id="CHEBI:57925"/>
        <dbReference type="EC" id="3.1.2.12"/>
    </reaction>
</comment>
<feature type="active site" description="Charge relay system" evidence="7">
    <location>
        <position position="259"/>
    </location>
</feature>
<keyword evidence="10" id="KW-1185">Reference proteome</keyword>
<evidence type="ECO:0000256" key="3">
    <source>
        <dbReference type="ARBA" id="ARBA00022487"/>
    </source>
</evidence>
<feature type="active site" description="Charge relay system" evidence="7">
    <location>
        <position position="148"/>
    </location>
</feature>
<comment type="similarity">
    <text evidence="1 8">Belongs to the esterase D family.</text>
</comment>
<comment type="function">
    <text evidence="8">Serine hydrolase involved in the detoxification of formaldehyde.</text>
</comment>
<dbReference type="PANTHER" id="PTHR10061:SF0">
    <property type="entry name" value="S-FORMYLGLUTATHIONE HYDROLASE"/>
    <property type="match status" value="1"/>
</dbReference>
<dbReference type="GO" id="GO:0046294">
    <property type="term" value="P:formaldehyde catabolic process"/>
    <property type="evidence" value="ECO:0007669"/>
    <property type="project" value="InterPro"/>
</dbReference>
<dbReference type="OrthoDB" id="9782200at2"/>
<keyword evidence="3 8" id="KW-0719">Serine esterase</keyword>
<feature type="active site" description="Charge relay system" evidence="7">
    <location>
        <position position="226"/>
    </location>
</feature>
<evidence type="ECO:0000256" key="1">
    <source>
        <dbReference type="ARBA" id="ARBA00005622"/>
    </source>
</evidence>
<dbReference type="InterPro" id="IPR000801">
    <property type="entry name" value="Esterase-like"/>
</dbReference>
<reference evidence="9 10" key="1">
    <citation type="submission" date="2016-06" db="EMBL/GenBank/DDBJ databases">
        <title>Complete genome sequence of a deep-branching marine Gamma Proteobacterium Woeseia oceani type strain XK5.</title>
        <authorList>
            <person name="Mu D."/>
            <person name="Du Z."/>
        </authorList>
    </citation>
    <scope>NUCLEOTIDE SEQUENCE [LARGE SCALE GENOMIC DNA]</scope>
    <source>
        <strain evidence="9 10">XK5</strain>
    </source>
</reference>